<evidence type="ECO:0000256" key="5">
    <source>
        <dbReference type="PROSITE-ProRule" id="PRU10015"/>
    </source>
</evidence>
<dbReference type="EMBL" id="PKGO01000005">
    <property type="protein sequence ID" value="PKY70325.1"/>
    <property type="molecule type" value="Genomic_DNA"/>
</dbReference>
<gene>
    <name evidence="6" type="ORF">CYJ40_06245</name>
</gene>
<dbReference type="PANTHER" id="PTHR11061:SF30">
    <property type="entry name" value="TRNA (URACIL(54)-C(5))-METHYLTRANSFERASE"/>
    <property type="match status" value="1"/>
</dbReference>
<dbReference type="PROSITE" id="PS51687">
    <property type="entry name" value="SAM_MT_RNA_M5U"/>
    <property type="match status" value="1"/>
</dbReference>
<accession>A0A2I1IGT2</accession>
<keyword evidence="2 4" id="KW-0808">Transferase</keyword>
<feature type="binding site" evidence="4">
    <location>
        <position position="215"/>
    </location>
    <ligand>
        <name>S-adenosyl-L-methionine</name>
        <dbReference type="ChEBI" id="CHEBI:59789"/>
    </ligand>
</feature>
<dbReference type="GO" id="GO:0070475">
    <property type="term" value="P:rRNA base methylation"/>
    <property type="evidence" value="ECO:0007669"/>
    <property type="project" value="TreeGrafter"/>
</dbReference>
<evidence type="ECO:0000256" key="4">
    <source>
        <dbReference type="PROSITE-ProRule" id="PRU01024"/>
    </source>
</evidence>
<keyword evidence="3 4" id="KW-0949">S-adenosyl-L-methionine</keyword>
<feature type="binding site" evidence="4">
    <location>
        <position position="250"/>
    </location>
    <ligand>
        <name>S-adenosyl-L-methionine</name>
        <dbReference type="ChEBI" id="CHEBI:59789"/>
    </ligand>
</feature>
<proteinExistence type="inferred from homology"/>
<keyword evidence="1 4" id="KW-0489">Methyltransferase</keyword>
<comment type="caution">
    <text evidence="6">The sequence shown here is derived from an EMBL/GenBank/DDBJ whole genome shotgun (WGS) entry which is preliminary data.</text>
</comment>
<dbReference type="InterPro" id="IPR030390">
    <property type="entry name" value="MeTrfase_TrmA_AS"/>
</dbReference>
<feature type="active site" description="Nucleophile" evidence="4">
    <location>
        <position position="346"/>
    </location>
</feature>
<dbReference type="CDD" id="cd02440">
    <property type="entry name" value="AdoMet_MTases"/>
    <property type="match status" value="1"/>
</dbReference>
<sequence>MRCHHFDAGRCRSCSLLDIPTVSRLEAAEAELASALEFALGGASASEVFGPRIEGPDAGFRNTAKMVVSGTTMEPVLGILDAERAGVDLRDCPLYPPAVHRVLDIVPSLVRAAQIPPYRVEVRRGELKHVLVTVGDDDRLMVRFVLASVKALGRLEEKLPLLEAVPEVASVSANINPEHTSIIEGPEEIHVWGEETLPVTQGAVTLLAGPRSFLQTNSPVASGLYLQAQEWVAETANAHGADQLHLWDLYCGIGGFALHAALASPTTVVTGVEVAPDAADRAGASAAHAGVSDRCTFVTADATAWAAEQAERPDLVIVNPPRRGLGPDLAAWLQESGPDAVIYSSCNPATLAADLAAMPAYTLKRAHVADMFPHTAHLEVLTLLGRED</sequence>
<dbReference type="InterPro" id="IPR010280">
    <property type="entry name" value="U5_MeTrfase_fam"/>
</dbReference>
<evidence type="ECO:0000313" key="6">
    <source>
        <dbReference type="EMBL" id="PKY70325.1"/>
    </source>
</evidence>
<dbReference type="Pfam" id="PF05958">
    <property type="entry name" value="tRNA_U5-meth_tr"/>
    <property type="match status" value="1"/>
</dbReference>
<dbReference type="PROSITE" id="PS01230">
    <property type="entry name" value="TRMA_1"/>
    <property type="match status" value="1"/>
</dbReference>
<evidence type="ECO:0000256" key="1">
    <source>
        <dbReference type="ARBA" id="ARBA00022603"/>
    </source>
</evidence>
<feature type="active site" evidence="5">
    <location>
        <position position="346"/>
    </location>
</feature>
<dbReference type="GO" id="GO:0070041">
    <property type="term" value="F:rRNA (uridine-C5-)-methyltransferase activity"/>
    <property type="evidence" value="ECO:0007669"/>
    <property type="project" value="TreeGrafter"/>
</dbReference>
<evidence type="ECO:0000313" key="7">
    <source>
        <dbReference type="Proteomes" id="UP000242755"/>
    </source>
</evidence>
<comment type="similarity">
    <text evidence="4">Belongs to the class I-like SAM-binding methyltransferase superfamily. RNA M5U methyltransferase family.</text>
</comment>
<feature type="binding site" evidence="4">
    <location>
        <position position="319"/>
    </location>
    <ligand>
        <name>S-adenosyl-L-methionine</name>
        <dbReference type="ChEBI" id="CHEBI:59789"/>
    </ligand>
</feature>
<dbReference type="PANTHER" id="PTHR11061">
    <property type="entry name" value="RNA M5U METHYLTRANSFERASE"/>
    <property type="match status" value="1"/>
</dbReference>
<reference evidence="6 7" key="1">
    <citation type="submission" date="2017-12" db="EMBL/GenBank/DDBJ databases">
        <title>Phylogenetic diversity of female urinary microbiome.</title>
        <authorList>
            <person name="Thomas-White K."/>
            <person name="Wolfe A.J."/>
        </authorList>
    </citation>
    <scope>NUCLEOTIDE SEQUENCE [LARGE SCALE GENOMIC DNA]</scope>
    <source>
        <strain evidence="6 7">UMB0426</strain>
    </source>
</reference>
<dbReference type="Gene3D" id="2.40.50.1070">
    <property type="match status" value="1"/>
</dbReference>
<dbReference type="InterPro" id="IPR029063">
    <property type="entry name" value="SAM-dependent_MTases_sf"/>
</dbReference>
<evidence type="ECO:0000256" key="2">
    <source>
        <dbReference type="ARBA" id="ARBA00022679"/>
    </source>
</evidence>
<dbReference type="RefSeq" id="WP_101672427.1">
    <property type="nucleotide sequence ID" value="NZ_PKGO01000005.1"/>
</dbReference>
<dbReference type="Gene3D" id="3.40.50.150">
    <property type="entry name" value="Vaccinia Virus protein VP39"/>
    <property type="match status" value="1"/>
</dbReference>
<name>A0A2I1IGT2_9MICO</name>
<protein>
    <submittedName>
        <fullName evidence="6">23S rRNA methyltransferase</fullName>
    </submittedName>
</protein>
<dbReference type="SUPFAM" id="SSF53335">
    <property type="entry name" value="S-adenosyl-L-methionine-dependent methyltransferases"/>
    <property type="match status" value="1"/>
</dbReference>
<dbReference type="AlphaFoldDB" id="A0A2I1IGT2"/>
<evidence type="ECO:0000256" key="3">
    <source>
        <dbReference type="ARBA" id="ARBA00022691"/>
    </source>
</evidence>
<organism evidence="6 7">
    <name type="scientific">Brevibacterium ravenspurgense</name>
    <dbReference type="NCBI Taxonomy" id="479117"/>
    <lineage>
        <taxon>Bacteria</taxon>
        <taxon>Bacillati</taxon>
        <taxon>Actinomycetota</taxon>
        <taxon>Actinomycetes</taxon>
        <taxon>Micrococcales</taxon>
        <taxon>Brevibacteriaceae</taxon>
        <taxon>Brevibacterium</taxon>
    </lineage>
</organism>
<dbReference type="Proteomes" id="UP000242755">
    <property type="component" value="Unassembled WGS sequence"/>
</dbReference>
<feature type="binding site" evidence="4">
    <location>
        <position position="273"/>
    </location>
    <ligand>
        <name>S-adenosyl-L-methionine</name>
        <dbReference type="ChEBI" id="CHEBI:59789"/>
    </ligand>
</feature>